<evidence type="ECO:0000313" key="1">
    <source>
        <dbReference type="EMBL" id="RZC53108.1"/>
    </source>
</evidence>
<protein>
    <submittedName>
        <fullName evidence="1">Uncharacterized protein</fullName>
    </submittedName>
</protein>
<evidence type="ECO:0000313" key="2">
    <source>
        <dbReference type="Proteomes" id="UP000316621"/>
    </source>
</evidence>
<dbReference type="EMBL" id="CM010717">
    <property type="protein sequence ID" value="RZC53108.1"/>
    <property type="molecule type" value="Genomic_DNA"/>
</dbReference>
<dbReference type="Proteomes" id="UP000316621">
    <property type="component" value="Chromosome 3"/>
</dbReference>
<keyword evidence="2" id="KW-1185">Reference proteome</keyword>
<reference evidence="1 2" key="1">
    <citation type="journal article" date="2018" name="Science">
        <title>The opium poppy genome and morphinan production.</title>
        <authorList>
            <person name="Guo L."/>
            <person name="Winzer T."/>
            <person name="Yang X."/>
            <person name="Li Y."/>
            <person name="Ning Z."/>
            <person name="He Z."/>
            <person name="Teodor R."/>
            <person name="Lu Y."/>
            <person name="Bowser T.A."/>
            <person name="Graham I.A."/>
            <person name="Ye K."/>
        </authorList>
    </citation>
    <scope>NUCLEOTIDE SEQUENCE [LARGE SCALE GENOMIC DNA]</scope>
    <source>
        <strain evidence="2">cv. HN1</strain>
        <tissue evidence="1">Leaves</tissue>
    </source>
</reference>
<gene>
    <name evidence="1" type="ORF">C5167_011968</name>
</gene>
<name>A0A4Y7J024_PAPSO</name>
<dbReference type="Gramene" id="RZC53108">
    <property type="protein sequence ID" value="RZC53108"/>
    <property type="gene ID" value="C5167_011968"/>
</dbReference>
<organism evidence="1 2">
    <name type="scientific">Papaver somniferum</name>
    <name type="common">Opium poppy</name>
    <dbReference type="NCBI Taxonomy" id="3469"/>
    <lineage>
        <taxon>Eukaryota</taxon>
        <taxon>Viridiplantae</taxon>
        <taxon>Streptophyta</taxon>
        <taxon>Embryophyta</taxon>
        <taxon>Tracheophyta</taxon>
        <taxon>Spermatophyta</taxon>
        <taxon>Magnoliopsida</taxon>
        <taxon>Ranunculales</taxon>
        <taxon>Papaveraceae</taxon>
        <taxon>Papaveroideae</taxon>
        <taxon>Papaver</taxon>
    </lineage>
</organism>
<accession>A0A4Y7J024</accession>
<sequence length="33" mass="3638">MTLLIWVGRTIVVNLRVISVGIRAHVPFGHVAL</sequence>
<dbReference type="AlphaFoldDB" id="A0A4Y7J024"/>
<proteinExistence type="predicted"/>